<protein>
    <submittedName>
        <fullName evidence="1">Uncharacterized protein</fullName>
    </submittedName>
</protein>
<keyword evidence="2" id="KW-1185">Reference proteome</keyword>
<sequence>MSSFSYSSQSGIEDEEIRHNSRLLLEKMSKNQNLSTPSDTDFDQYGRMTINGIKTAKRYFVAAAIINITRRIDKNSQIDPQLFLSVVYSDVCEVTDDLEQKSDHFCYDIERYVISNPRLKPISYFYQIDLENVKNLIFEHLNKNEIKYGLTVYEQKVLLFDLIKKYFGSIFDPEPTNLIYSTKKKIRKLLRNEKHSPELIKIVSACKNILELPRQQILSGFLILLKSQSEKYNYEMRELLDYNLNIFFDANFFEQTTLLFKICCCRNETRASFLKWLLEEIADKELEKEMK</sequence>
<organism evidence="1 2">
    <name type="scientific">Pseudoloma neurophilia</name>
    <dbReference type="NCBI Taxonomy" id="146866"/>
    <lineage>
        <taxon>Eukaryota</taxon>
        <taxon>Fungi</taxon>
        <taxon>Fungi incertae sedis</taxon>
        <taxon>Microsporidia</taxon>
        <taxon>Pseudoloma</taxon>
    </lineage>
</organism>
<gene>
    <name evidence="1" type="ORF">M153_3200036758</name>
</gene>
<dbReference type="VEuPathDB" id="MicrosporidiaDB:M153_3200036758"/>
<proteinExistence type="predicted"/>
<comment type="caution">
    <text evidence="1">The sequence shown here is derived from an EMBL/GenBank/DDBJ whole genome shotgun (WGS) entry which is preliminary data.</text>
</comment>
<evidence type="ECO:0000313" key="2">
    <source>
        <dbReference type="Proteomes" id="UP000051530"/>
    </source>
</evidence>
<reference evidence="1 2" key="1">
    <citation type="submission" date="2015-07" db="EMBL/GenBank/DDBJ databases">
        <title>The genome of Pseudoloma neurophilia, a relevant intracellular parasite of the zebrafish.</title>
        <authorList>
            <person name="Ndikumana S."/>
            <person name="Pelin A."/>
            <person name="Sanders J."/>
            <person name="Corradi N."/>
        </authorList>
    </citation>
    <scope>NUCLEOTIDE SEQUENCE [LARGE SCALE GENOMIC DNA]</scope>
    <source>
        <strain evidence="1 2">MK1</strain>
    </source>
</reference>
<dbReference type="EMBL" id="LGUB01000007">
    <property type="protein sequence ID" value="KRH95081.1"/>
    <property type="molecule type" value="Genomic_DNA"/>
</dbReference>
<evidence type="ECO:0000313" key="1">
    <source>
        <dbReference type="EMBL" id="KRH95081.1"/>
    </source>
</evidence>
<dbReference type="AlphaFoldDB" id="A0A0R0M0P0"/>
<accession>A0A0R0M0P0</accession>
<name>A0A0R0M0P0_9MICR</name>
<dbReference type="Proteomes" id="UP000051530">
    <property type="component" value="Unassembled WGS sequence"/>
</dbReference>